<dbReference type="GO" id="GO:0008270">
    <property type="term" value="F:zinc ion binding"/>
    <property type="evidence" value="ECO:0007669"/>
    <property type="project" value="UniProtKB-KW"/>
</dbReference>
<feature type="compositionally biased region" description="Polar residues" evidence="2">
    <location>
        <begin position="195"/>
        <end position="207"/>
    </location>
</feature>
<dbReference type="AlphaFoldDB" id="A0AAP0LF57"/>
<protein>
    <recommendedName>
        <fullName evidence="3">C2H2-type domain-containing protein</fullName>
    </recommendedName>
</protein>
<dbReference type="InterPro" id="IPR013087">
    <property type="entry name" value="Znf_C2H2_type"/>
</dbReference>
<feature type="compositionally biased region" description="Polar residues" evidence="2">
    <location>
        <begin position="217"/>
        <end position="229"/>
    </location>
</feature>
<feature type="domain" description="C2H2-type" evidence="3">
    <location>
        <begin position="472"/>
        <end position="499"/>
    </location>
</feature>
<dbReference type="InterPro" id="IPR036236">
    <property type="entry name" value="Znf_C2H2_sf"/>
</dbReference>
<dbReference type="PROSITE" id="PS00028">
    <property type="entry name" value="ZINC_FINGER_C2H2_1"/>
    <property type="match status" value="1"/>
</dbReference>
<keyword evidence="5" id="KW-1185">Reference proteome</keyword>
<comment type="caution">
    <text evidence="4">The sequence shown here is derived from an EMBL/GenBank/DDBJ whole genome shotgun (WGS) entry which is preliminary data.</text>
</comment>
<evidence type="ECO:0000313" key="4">
    <source>
        <dbReference type="EMBL" id="KAK9169876.1"/>
    </source>
</evidence>
<dbReference type="Gene3D" id="3.30.160.60">
    <property type="entry name" value="Classic Zinc Finger"/>
    <property type="match status" value="1"/>
</dbReference>
<accession>A0AAP0LF57</accession>
<sequence>MLQFTLNDLFENIIHPPTEFELSSIGSAEKSIWFNKFASCIVNDNLSEVSPTSDNLTEMATRGSSTMENQAGVASSDRAAGFLDYHYFNNYGFMDDALLLSNGSVHMGNHHLPDTDYNIEIPGPDSNGDLFHVVNQATQNPYLTETSLSDSNSVLRSPCFSEEPCFELGSMLDIRDSAPDMFDPNQPYQVPPPTETSLLDSNSSRSGFSFFKEPSPDTESILNNPDTTPNKFDPNINVVMSNNLNIDTVPAYSPSLFDSSNPLMDSQNPTHLSTENEQYQSHDPNLHGPQLFESNGCLPVVIHEANIPIDAPTSRYDPNSSIGRSFSIPGQQSQNNPCASNVDHQSAQLPGFNFTTQDQQCSNDPSAFNVNDQSPQLLSSNFPTQHQQYTNNSSASNANNEFTQLFGSGFTTEIGNPPKASSVYSFTPGSMFTRQVQQQFIYKSSNYRWLKGNSSLETNPRTYFLEKDLRNFVCPTCEMNFSTTQALGGHMSSHTREERKKVQKISKAQSNLSQNNFDLACANISNQVASIANIKNLDELMPQVCIMTENSLKVANGKRTFSQMQR</sequence>
<dbReference type="SUPFAM" id="SSF57667">
    <property type="entry name" value="beta-beta-alpha zinc fingers"/>
    <property type="match status" value="1"/>
</dbReference>
<evidence type="ECO:0000256" key="1">
    <source>
        <dbReference type="PROSITE-ProRule" id="PRU00042"/>
    </source>
</evidence>
<dbReference type="Pfam" id="PF13912">
    <property type="entry name" value="zf-C2H2_6"/>
    <property type="match status" value="1"/>
</dbReference>
<keyword evidence="1" id="KW-0863">Zinc-finger</keyword>
<keyword evidence="1" id="KW-0479">Metal-binding</keyword>
<organism evidence="4 5">
    <name type="scientific">Stephania yunnanensis</name>
    <dbReference type="NCBI Taxonomy" id="152371"/>
    <lineage>
        <taxon>Eukaryota</taxon>
        <taxon>Viridiplantae</taxon>
        <taxon>Streptophyta</taxon>
        <taxon>Embryophyta</taxon>
        <taxon>Tracheophyta</taxon>
        <taxon>Spermatophyta</taxon>
        <taxon>Magnoliopsida</taxon>
        <taxon>Ranunculales</taxon>
        <taxon>Menispermaceae</taxon>
        <taxon>Menispermoideae</taxon>
        <taxon>Cissampelideae</taxon>
        <taxon>Stephania</taxon>
    </lineage>
</organism>
<keyword evidence="1" id="KW-0862">Zinc</keyword>
<evidence type="ECO:0000259" key="3">
    <source>
        <dbReference type="PROSITE" id="PS50157"/>
    </source>
</evidence>
<reference evidence="4 5" key="1">
    <citation type="submission" date="2024-01" db="EMBL/GenBank/DDBJ databases">
        <title>Genome assemblies of Stephania.</title>
        <authorList>
            <person name="Yang L."/>
        </authorList>
    </citation>
    <scope>NUCLEOTIDE SEQUENCE [LARGE SCALE GENOMIC DNA]</scope>
    <source>
        <strain evidence="4">YNDBR</strain>
        <tissue evidence="4">Leaf</tissue>
    </source>
</reference>
<gene>
    <name evidence="4" type="ORF">Syun_002016</name>
</gene>
<dbReference type="EMBL" id="JBBNAF010000001">
    <property type="protein sequence ID" value="KAK9169876.1"/>
    <property type="molecule type" value="Genomic_DNA"/>
</dbReference>
<dbReference type="PROSITE" id="PS50157">
    <property type="entry name" value="ZINC_FINGER_C2H2_2"/>
    <property type="match status" value="1"/>
</dbReference>
<name>A0AAP0LF57_9MAGN</name>
<feature type="region of interest" description="Disordered" evidence="2">
    <location>
        <begin position="322"/>
        <end position="345"/>
    </location>
</feature>
<proteinExistence type="predicted"/>
<evidence type="ECO:0000256" key="2">
    <source>
        <dbReference type="SAM" id="MobiDB-lite"/>
    </source>
</evidence>
<evidence type="ECO:0000313" key="5">
    <source>
        <dbReference type="Proteomes" id="UP001420932"/>
    </source>
</evidence>
<dbReference type="Proteomes" id="UP001420932">
    <property type="component" value="Unassembled WGS sequence"/>
</dbReference>
<feature type="region of interest" description="Disordered" evidence="2">
    <location>
        <begin position="176"/>
        <end position="229"/>
    </location>
</feature>